<sequence>MGEVLLTALLVGGGAFAAGFFVQQYLIRQKTEKAQHDAANILQEAQNKQKEILLEAKEEALKLKDKSEQEAIRLRQEASDEQKRLHQKEESLDKRYESIEQKLLQVENTKKQAETINLKLEEEQKEMTQRLEQVAHMTSDEAKEELLSRVEKDIKEDALRLIREVETATKEEADRKAREIIAIALQRCATEHTAEITVSSVPLPNDEMKGRIIGREGRNIRALEKATGVDFIVDDTPETIVISSFDPVRREVARMALTTLIADGRIHPARIEEVVAKAEKDIEKVIMEAGQAAAVAAKVPGLQTDVIRYLGMLRFRFSYGQNVLDHSVEAATLAALIAAEMGADVQLVRKAALLHDIGKSIDHKTEGSHVQIGADLLKKLGFSERVIYAVQAHHEDVPLKTPEDFIVLVADAISGARPGARYDTVERYVERLQKLEEIVNSMPGVAKSYAIQAGREIRILVNPDEVDDLAAKKLAMDAAKRIEEGLEYPGQIKVNVLRETRAVEYAK</sequence>
<gene>
    <name evidence="5" type="primary">rny</name>
    <name evidence="9" type="ORF">AUK40_00530</name>
</gene>
<feature type="domain" description="HD" evidence="8">
    <location>
        <begin position="323"/>
        <end position="416"/>
    </location>
</feature>
<evidence type="ECO:0000256" key="2">
    <source>
        <dbReference type="ARBA" id="ARBA00022759"/>
    </source>
</evidence>
<name>A0A1J5J893_9BACT</name>
<dbReference type="PROSITE" id="PS51831">
    <property type="entry name" value="HD"/>
    <property type="match status" value="1"/>
</dbReference>
<accession>A0A1J5J893</accession>
<dbReference type="STRING" id="1817892.AUK40_00530"/>
<dbReference type="Pfam" id="PF00013">
    <property type="entry name" value="KH_1"/>
    <property type="match status" value="1"/>
</dbReference>
<keyword evidence="2 5" id="KW-0255">Endonuclease</keyword>
<dbReference type="PROSITE" id="PS50084">
    <property type="entry name" value="KH_TYPE_1"/>
    <property type="match status" value="1"/>
</dbReference>
<dbReference type="GO" id="GO:0003723">
    <property type="term" value="F:RNA binding"/>
    <property type="evidence" value="ECO:0007669"/>
    <property type="project" value="UniProtKB-UniRule"/>
</dbReference>
<keyword evidence="7" id="KW-0175">Coiled coil</keyword>
<dbReference type="GO" id="GO:0016787">
    <property type="term" value="F:hydrolase activity"/>
    <property type="evidence" value="ECO:0007669"/>
    <property type="project" value="UniProtKB-KW"/>
</dbReference>
<dbReference type="Gene3D" id="1.10.3210.10">
    <property type="entry name" value="Hypothetical protein af1432"/>
    <property type="match status" value="1"/>
</dbReference>
<dbReference type="InterPro" id="IPR022711">
    <property type="entry name" value="RNase_Y_N"/>
</dbReference>
<evidence type="ECO:0000256" key="3">
    <source>
        <dbReference type="ARBA" id="ARBA00022801"/>
    </source>
</evidence>
<dbReference type="PANTHER" id="PTHR12826:SF15">
    <property type="entry name" value="RIBONUCLEASE Y"/>
    <property type="match status" value="1"/>
</dbReference>
<evidence type="ECO:0000256" key="6">
    <source>
        <dbReference type="NCBIfam" id="TIGR03319"/>
    </source>
</evidence>
<evidence type="ECO:0000313" key="9">
    <source>
        <dbReference type="EMBL" id="OIP99728.1"/>
    </source>
</evidence>
<dbReference type="InterPro" id="IPR006674">
    <property type="entry name" value="HD_domain"/>
</dbReference>
<evidence type="ECO:0000256" key="5">
    <source>
        <dbReference type="HAMAP-Rule" id="MF_00335"/>
    </source>
</evidence>
<dbReference type="InterPro" id="IPR036612">
    <property type="entry name" value="KH_dom_type_1_sf"/>
</dbReference>
<dbReference type="SMART" id="SM00322">
    <property type="entry name" value="KH"/>
    <property type="match status" value="1"/>
</dbReference>
<proteinExistence type="inferred from homology"/>
<evidence type="ECO:0000313" key="10">
    <source>
        <dbReference type="Proteomes" id="UP000183245"/>
    </source>
</evidence>
<dbReference type="SUPFAM" id="SSF54791">
    <property type="entry name" value="Eukaryotic type KH-domain (KH-domain type I)"/>
    <property type="match status" value="1"/>
</dbReference>
<dbReference type="EMBL" id="MNZT01000010">
    <property type="protein sequence ID" value="OIP99728.1"/>
    <property type="molecule type" value="Genomic_DNA"/>
</dbReference>
<dbReference type="GO" id="GO:0005886">
    <property type="term" value="C:plasma membrane"/>
    <property type="evidence" value="ECO:0007669"/>
    <property type="project" value="UniProtKB-UniRule"/>
</dbReference>
<dbReference type="Pfam" id="PF12072">
    <property type="entry name" value="RNase_Y_N"/>
    <property type="match status" value="1"/>
</dbReference>
<dbReference type="PANTHER" id="PTHR12826">
    <property type="entry name" value="RIBONUCLEASE Y"/>
    <property type="match status" value="1"/>
</dbReference>
<comment type="similarity">
    <text evidence="5">Belongs to the RNase Y family.</text>
</comment>
<keyword evidence="4 5" id="KW-0694">RNA-binding</keyword>
<evidence type="ECO:0000256" key="1">
    <source>
        <dbReference type="ARBA" id="ARBA00022722"/>
    </source>
</evidence>
<comment type="caution">
    <text evidence="9">The sequence shown here is derived from an EMBL/GenBank/DDBJ whole genome shotgun (WGS) entry which is preliminary data.</text>
</comment>
<evidence type="ECO:0000259" key="8">
    <source>
        <dbReference type="PROSITE" id="PS51831"/>
    </source>
</evidence>
<dbReference type="AlphaFoldDB" id="A0A1J5J893"/>
<organism evidence="9 10">
    <name type="scientific">Candidatus Wirthbacteria bacterium CG2_30_54_11</name>
    <dbReference type="NCBI Taxonomy" id="1817892"/>
    <lineage>
        <taxon>Bacteria</taxon>
        <taxon>Candidatus Wirthbacteria</taxon>
    </lineage>
</organism>
<dbReference type="EC" id="3.1.-.-" evidence="5 6"/>
<dbReference type="NCBIfam" id="TIGR00277">
    <property type="entry name" value="HDIG"/>
    <property type="match status" value="1"/>
</dbReference>
<evidence type="ECO:0000256" key="4">
    <source>
        <dbReference type="ARBA" id="ARBA00022884"/>
    </source>
</evidence>
<dbReference type="Proteomes" id="UP000183245">
    <property type="component" value="Unassembled WGS sequence"/>
</dbReference>
<dbReference type="InterPro" id="IPR017705">
    <property type="entry name" value="Ribonuclease_Y"/>
</dbReference>
<dbReference type="GO" id="GO:0004521">
    <property type="term" value="F:RNA endonuclease activity"/>
    <property type="evidence" value="ECO:0007669"/>
    <property type="project" value="UniProtKB-UniRule"/>
</dbReference>
<comment type="function">
    <text evidence="5">Endoribonuclease that initiates mRNA decay.</text>
</comment>
<dbReference type="InterPro" id="IPR004087">
    <property type="entry name" value="KH_dom"/>
</dbReference>
<dbReference type="InterPro" id="IPR006675">
    <property type="entry name" value="HDIG_dom"/>
</dbReference>
<keyword evidence="3 5" id="KW-0378">Hydrolase</keyword>
<feature type="coiled-coil region" evidence="7">
    <location>
        <begin position="28"/>
        <end position="137"/>
    </location>
</feature>
<reference evidence="9 10" key="1">
    <citation type="journal article" date="2016" name="Environ. Microbiol.">
        <title>Genomic resolution of a cold subsurface aquifer community provides metabolic insights for novel microbes adapted to high CO concentrations.</title>
        <authorList>
            <person name="Probst A.J."/>
            <person name="Castelle C.J."/>
            <person name="Singh A."/>
            <person name="Brown C.T."/>
            <person name="Anantharaman K."/>
            <person name="Sharon I."/>
            <person name="Hug L.A."/>
            <person name="Burstein D."/>
            <person name="Emerson J.B."/>
            <person name="Thomas B.C."/>
            <person name="Banfield J.F."/>
        </authorList>
    </citation>
    <scope>NUCLEOTIDE SEQUENCE [LARGE SCALE GENOMIC DNA]</scope>
    <source>
        <strain evidence="9">CG2_30_54_11</strain>
    </source>
</reference>
<dbReference type="InterPro" id="IPR004088">
    <property type="entry name" value="KH_dom_type_1"/>
</dbReference>
<dbReference type="GO" id="GO:0006402">
    <property type="term" value="P:mRNA catabolic process"/>
    <property type="evidence" value="ECO:0007669"/>
    <property type="project" value="UniProtKB-UniRule"/>
</dbReference>
<dbReference type="Gene3D" id="3.30.1370.10">
    <property type="entry name" value="K Homology domain, type 1"/>
    <property type="match status" value="1"/>
</dbReference>
<protein>
    <recommendedName>
        <fullName evidence="5 6">Ribonuclease Y</fullName>
        <shortName evidence="5">RNase Y</shortName>
        <ecNumber evidence="5 6">3.1.-.-</ecNumber>
    </recommendedName>
</protein>
<dbReference type="SUPFAM" id="SSF109604">
    <property type="entry name" value="HD-domain/PDEase-like"/>
    <property type="match status" value="1"/>
</dbReference>
<dbReference type="Pfam" id="PF01966">
    <property type="entry name" value="HD"/>
    <property type="match status" value="1"/>
</dbReference>
<evidence type="ECO:0000256" key="7">
    <source>
        <dbReference type="SAM" id="Coils"/>
    </source>
</evidence>
<dbReference type="HAMAP" id="MF_00335">
    <property type="entry name" value="RNase_Y"/>
    <property type="match status" value="1"/>
</dbReference>
<dbReference type="InterPro" id="IPR003607">
    <property type="entry name" value="HD/PDEase_dom"/>
</dbReference>
<dbReference type="CDD" id="cd22431">
    <property type="entry name" value="KH-I_RNaseY"/>
    <property type="match status" value="1"/>
</dbReference>
<dbReference type="NCBIfam" id="TIGR03319">
    <property type="entry name" value="RNase_Y"/>
    <property type="match status" value="1"/>
</dbReference>
<dbReference type="SMART" id="SM00471">
    <property type="entry name" value="HDc"/>
    <property type="match status" value="1"/>
</dbReference>
<keyword evidence="1 5" id="KW-0540">Nuclease</keyword>